<gene>
    <name evidence="1" type="ORF">LSCM4_03049</name>
</gene>
<accession>A0A836H5E9</accession>
<organism evidence="1 2">
    <name type="scientific">Leishmania orientalis</name>
    <dbReference type="NCBI Taxonomy" id="2249476"/>
    <lineage>
        <taxon>Eukaryota</taxon>
        <taxon>Discoba</taxon>
        <taxon>Euglenozoa</taxon>
        <taxon>Kinetoplastea</taxon>
        <taxon>Metakinetoplastina</taxon>
        <taxon>Trypanosomatida</taxon>
        <taxon>Trypanosomatidae</taxon>
        <taxon>Leishmaniinae</taxon>
        <taxon>Leishmania</taxon>
    </lineage>
</organism>
<dbReference type="KEGG" id="loi:92359001"/>
<reference evidence="2" key="2">
    <citation type="journal article" date="2021" name="Sci. Data">
        <title>Chromosome-scale genome sequencing, assembly and annotation of six genomes from subfamily Leishmaniinae.</title>
        <authorList>
            <person name="Almutairi H."/>
            <person name="Urbaniak M.D."/>
            <person name="Bates M.D."/>
            <person name="Jariyapan N."/>
            <person name="Kwakye-Nuako G."/>
            <person name="Thomaz Soccol V."/>
            <person name="Al-Salem W.S."/>
            <person name="Dillon R.J."/>
            <person name="Bates P.A."/>
            <person name="Gatherer D."/>
        </authorList>
    </citation>
    <scope>NUCLEOTIDE SEQUENCE [LARGE SCALE GENOMIC DNA]</scope>
</reference>
<dbReference type="Proteomes" id="UP000674143">
    <property type="component" value="Unassembled WGS sequence"/>
</dbReference>
<protein>
    <submittedName>
        <fullName evidence="1">Uncharacterized protein</fullName>
    </submittedName>
</protein>
<comment type="caution">
    <text evidence="1">The sequence shown here is derived from an EMBL/GenBank/DDBJ whole genome shotgun (WGS) entry which is preliminary data.</text>
</comment>
<dbReference type="AlphaFoldDB" id="A0A836H5E9"/>
<name>A0A836H5E9_9TRYP</name>
<proteinExistence type="predicted"/>
<keyword evidence="2" id="KW-1185">Reference proteome</keyword>
<dbReference type="GeneID" id="92359001"/>
<evidence type="ECO:0000313" key="1">
    <source>
        <dbReference type="EMBL" id="KAG5470353.1"/>
    </source>
</evidence>
<dbReference type="RefSeq" id="XP_067060619.1">
    <property type="nucleotide sequence ID" value="XM_067205067.1"/>
</dbReference>
<reference evidence="2" key="1">
    <citation type="journal article" date="2021" name="Microbiol. Resour. Announc.">
        <title>LGAAP: Leishmaniinae Genome Assembly and Annotation Pipeline.</title>
        <authorList>
            <person name="Almutairi H."/>
            <person name="Urbaniak M.D."/>
            <person name="Bates M.D."/>
            <person name="Jariyapan N."/>
            <person name="Kwakye-Nuako G."/>
            <person name="Thomaz-Soccol V."/>
            <person name="Al-Salem W.S."/>
            <person name="Dillon R.J."/>
            <person name="Bates P.A."/>
            <person name="Gatherer D."/>
        </authorList>
    </citation>
    <scope>NUCLEOTIDE SEQUENCE [LARGE SCALE GENOMIC DNA]</scope>
</reference>
<sequence length="571" mass="61690">MHTTSRALLSATMPPPRSYALDLEYLKFNGKTYVRSLALVPFARAGLPSLRQCHVNEVAAGGSSPDGSRVQLAPSALTDLGSAPTVLELNPSEVMRVSEPLPCGHLLLPKIQQAFVQGAALEELRAPLETEARGAMEAFTSLRQALRDERRKAARELNGSPVLSALRCNELASHTPNTAVGRVGEASDFLERESQKAPTVSSVSPTADADRMVMSELQIRLSTVRFFKGLDPFGIPNIYRFSREALELLYAAPVESRDFIEASTHISGLRAYSKGRQGYKPLAYLSRHHPRLLQAILRRSFESPAAWYKWLEDCAACVEAHLLEVRNAHRDGTYGSAWRGAGVSTCGAAVDTDCIQAASAPTLMPLPLDFKESLTIEDLAKQMHLMWRSLVLSQESHSSRNEGEARCSRAKVYVYGSSDAAVLHRTLRLAFPAASLDTHLLQRAPQPGSRFPKPKRLPHEAAVAHISASTPAHAAPPPMGLLQSPLEAVVVDATRHPLFTAAGFASSSKKPPSLLAALEKAATTDATAAALLSAPQWHDPLWDAQALACVCACAGMARAPGERGKGENMRT</sequence>
<evidence type="ECO:0000313" key="2">
    <source>
        <dbReference type="Proteomes" id="UP000674143"/>
    </source>
</evidence>
<dbReference type="EMBL" id="JAFHLR010000032">
    <property type="protein sequence ID" value="KAG5470353.1"/>
    <property type="molecule type" value="Genomic_DNA"/>
</dbReference>